<dbReference type="AlphaFoldDB" id="A0A7J9LJI4"/>
<evidence type="ECO:0000313" key="3">
    <source>
        <dbReference type="Proteomes" id="UP000593576"/>
    </source>
</evidence>
<name>A0A7J9LJI4_GOSSC</name>
<dbReference type="GO" id="GO:0003676">
    <property type="term" value="F:nucleic acid binding"/>
    <property type="evidence" value="ECO:0007669"/>
    <property type="project" value="InterPro"/>
</dbReference>
<comment type="caution">
    <text evidence="2">The sequence shown here is derived from an EMBL/GenBank/DDBJ whole genome shotgun (WGS) entry which is preliminary data.</text>
</comment>
<organism evidence="2 3">
    <name type="scientific">Gossypium schwendimanii</name>
    <name type="common">Cotton</name>
    <dbReference type="NCBI Taxonomy" id="34291"/>
    <lineage>
        <taxon>Eukaryota</taxon>
        <taxon>Viridiplantae</taxon>
        <taxon>Streptophyta</taxon>
        <taxon>Embryophyta</taxon>
        <taxon>Tracheophyta</taxon>
        <taxon>Spermatophyta</taxon>
        <taxon>Magnoliopsida</taxon>
        <taxon>eudicotyledons</taxon>
        <taxon>Gunneridae</taxon>
        <taxon>Pentapetalae</taxon>
        <taxon>rosids</taxon>
        <taxon>malvids</taxon>
        <taxon>Malvales</taxon>
        <taxon>Malvaceae</taxon>
        <taxon>Malvoideae</taxon>
        <taxon>Gossypium</taxon>
    </lineage>
</organism>
<dbReference type="GO" id="GO:0004523">
    <property type="term" value="F:RNA-DNA hybrid ribonuclease activity"/>
    <property type="evidence" value="ECO:0007669"/>
    <property type="project" value="InterPro"/>
</dbReference>
<evidence type="ECO:0000313" key="2">
    <source>
        <dbReference type="EMBL" id="MBA0858873.1"/>
    </source>
</evidence>
<dbReference type="InterPro" id="IPR002156">
    <property type="entry name" value="RNaseH_domain"/>
</dbReference>
<dbReference type="Pfam" id="PF13456">
    <property type="entry name" value="RVT_3"/>
    <property type="match status" value="1"/>
</dbReference>
<dbReference type="EMBL" id="JABFAF010000007">
    <property type="protein sequence ID" value="MBA0858873.1"/>
    <property type="molecule type" value="Genomic_DNA"/>
</dbReference>
<feature type="domain" description="RNase H type-1" evidence="1">
    <location>
        <begin position="28"/>
        <end position="88"/>
    </location>
</feature>
<reference evidence="2 3" key="1">
    <citation type="journal article" date="2019" name="Genome Biol. Evol.">
        <title>Insights into the evolution of the New World diploid cottons (Gossypium, subgenus Houzingenia) based on genome sequencing.</title>
        <authorList>
            <person name="Grover C.E."/>
            <person name="Arick M.A. 2nd"/>
            <person name="Thrash A."/>
            <person name="Conover J.L."/>
            <person name="Sanders W.S."/>
            <person name="Peterson D.G."/>
            <person name="Frelichowski J.E."/>
            <person name="Scheffler J.A."/>
            <person name="Scheffler B.E."/>
            <person name="Wendel J.F."/>
        </authorList>
    </citation>
    <scope>NUCLEOTIDE SEQUENCE [LARGE SCALE GENOMIC DNA]</scope>
    <source>
        <strain evidence="2">1</strain>
        <tissue evidence="2">Leaf</tissue>
    </source>
</reference>
<dbReference type="OrthoDB" id="984775at2759"/>
<feature type="non-terminal residue" evidence="2">
    <location>
        <position position="176"/>
    </location>
</feature>
<proteinExistence type="predicted"/>
<protein>
    <recommendedName>
        <fullName evidence="1">RNase H type-1 domain-containing protein</fullName>
    </recommendedName>
</protein>
<accession>A0A7J9LJI4</accession>
<gene>
    <name evidence="2" type="ORF">Goshw_001347</name>
</gene>
<dbReference type="Proteomes" id="UP000593576">
    <property type="component" value="Unassembled WGS sequence"/>
</dbReference>
<keyword evidence="3" id="KW-1185">Reference proteome</keyword>
<evidence type="ECO:0000259" key="1">
    <source>
        <dbReference type="Pfam" id="PF13456"/>
    </source>
</evidence>
<sequence length="176" mass="19376">DSVRIDEGFEADGGYVREYNGEWIIGRFENTLIQTDCIEAINAIMEDSSGNSNSALVRRIHHTLKMFKQWKIQHIPKEENLIVNSFAKIIQTRRIDLRLFEDPSLRGFFALLFIDDHQILHRNFSHLLGSFNVILTGAAAVAAAVAAAAVDDAAGSGVDHGAAVFIGVFAVVGTQH</sequence>